<accession>M5G0A1</accession>
<proteinExistence type="predicted"/>
<dbReference type="Proteomes" id="UP000030653">
    <property type="component" value="Unassembled WGS sequence"/>
</dbReference>
<evidence type="ECO:0000313" key="2">
    <source>
        <dbReference type="Proteomes" id="UP000030653"/>
    </source>
</evidence>
<keyword evidence="2" id="KW-1185">Reference proteome</keyword>
<dbReference type="RefSeq" id="XP_040628472.1">
    <property type="nucleotide sequence ID" value="XM_040772907.1"/>
</dbReference>
<evidence type="ECO:0000313" key="1">
    <source>
        <dbReference type="EMBL" id="EJU01575.1"/>
    </source>
</evidence>
<dbReference type="EMBL" id="JH795864">
    <property type="protein sequence ID" value="EJU01575.1"/>
    <property type="molecule type" value="Genomic_DNA"/>
</dbReference>
<gene>
    <name evidence="1" type="ORF">DACRYDRAFT_22651</name>
</gene>
<protein>
    <submittedName>
        <fullName evidence="1">Uncharacterized protein</fullName>
    </submittedName>
</protein>
<dbReference type="HOGENOM" id="CLU_1496163_0_0_1"/>
<organism evidence="1 2">
    <name type="scientific">Dacryopinax primogenitus (strain DJM 731)</name>
    <name type="common">Brown rot fungus</name>
    <dbReference type="NCBI Taxonomy" id="1858805"/>
    <lineage>
        <taxon>Eukaryota</taxon>
        <taxon>Fungi</taxon>
        <taxon>Dikarya</taxon>
        <taxon>Basidiomycota</taxon>
        <taxon>Agaricomycotina</taxon>
        <taxon>Dacrymycetes</taxon>
        <taxon>Dacrymycetales</taxon>
        <taxon>Dacrymycetaceae</taxon>
        <taxon>Dacryopinax</taxon>
    </lineage>
</organism>
<sequence>MIAPYMLTVLHETVARPHHHRNLGSFRGTNPCSGLSTTNCLCRKPQHWPSATSPLHAIFSQELLFKRNAPKVAKEIFCLCMSSSLIGMTMTPIHRATRPLSIFFPRTTVGSTPHTFIDISPVSDTIPTNPHKYRLPLSLQPLAYSYTRRVGDGIRLRSIHRQALENCRSLRDFQRLHNQS</sequence>
<reference evidence="1 2" key="1">
    <citation type="journal article" date="2012" name="Science">
        <title>The Paleozoic origin of enzymatic lignin decomposition reconstructed from 31 fungal genomes.</title>
        <authorList>
            <person name="Floudas D."/>
            <person name="Binder M."/>
            <person name="Riley R."/>
            <person name="Barry K."/>
            <person name="Blanchette R.A."/>
            <person name="Henrissat B."/>
            <person name="Martinez A.T."/>
            <person name="Otillar R."/>
            <person name="Spatafora J.W."/>
            <person name="Yadav J.S."/>
            <person name="Aerts A."/>
            <person name="Benoit I."/>
            <person name="Boyd A."/>
            <person name="Carlson A."/>
            <person name="Copeland A."/>
            <person name="Coutinho P.M."/>
            <person name="de Vries R.P."/>
            <person name="Ferreira P."/>
            <person name="Findley K."/>
            <person name="Foster B."/>
            <person name="Gaskell J."/>
            <person name="Glotzer D."/>
            <person name="Gorecki P."/>
            <person name="Heitman J."/>
            <person name="Hesse C."/>
            <person name="Hori C."/>
            <person name="Igarashi K."/>
            <person name="Jurgens J.A."/>
            <person name="Kallen N."/>
            <person name="Kersten P."/>
            <person name="Kohler A."/>
            <person name="Kuees U."/>
            <person name="Kumar T.K.A."/>
            <person name="Kuo A."/>
            <person name="LaButti K."/>
            <person name="Larrondo L.F."/>
            <person name="Lindquist E."/>
            <person name="Ling A."/>
            <person name="Lombard V."/>
            <person name="Lucas S."/>
            <person name="Lundell T."/>
            <person name="Martin R."/>
            <person name="McLaughlin D.J."/>
            <person name="Morgenstern I."/>
            <person name="Morin E."/>
            <person name="Murat C."/>
            <person name="Nagy L.G."/>
            <person name="Nolan M."/>
            <person name="Ohm R.A."/>
            <person name="Patyshakuliyeva A."/>
            <person name="Rokas A."/>
            <person name="Ruiz-Duenas F.J."/>
            <person name="Sabat G."/>
            <person name="Salamov A."/>
            <person name="Samejima M."/>
            <person name="Schmutz J."/>
            <person name="Slot J.C."/>
            <person name="St John F."/>
            <person name="Stenlid J."/>
            <person name="Sun H."/>
            <person name="Sun S."/>
            <person name="Syed K."/>
            <person name="Tsang A."/>
            <person name="Wiebenga A."/>
            <person name="Young D."/>
            <person name="Pisabarro A."/>
            <person name="Eastwood D.C."/>
            <person name="Martin F."/>
            <person name="Cullen D."/>
            <person name="Grigoriev I.V."/>
            <person name="Hibbett D.S."/>
        </authorList>
    </citation>
    <scope>NUCLEOTIDE SEQUENCE [LARGE SCALE GENOMIC DNA]</scope>
    <source>
        <strain evidence="1 2">DJM-731 SS1</strain>
    </source>
</reference>
<dbReference type="AlphaFoldDB" id="M5G0A1"/>
<dbReference type="GeneID" id="63687969"/>
<name>M5G0A1_DACPD</name>